<proteinExistence type="predicted"/>
<dbReference type="EMBL" id="FOBH01000004">
    <property type="protein sequence ID" value="SEK96726.1"/>
    <property type="molecule type" value="Genomic_DNA"/>
</dbReference>
<evidence type="ECO:0000256" key="1">
    <source>
        <dbReference type="SAM" id="Phobius"/>
    </source>
</evidence>
<feature type="transmembrane region" description="Helical" evidence="1">
    <location>
        <begin position="6"/>
        <end position="31"/>
    </location>
</feature>
<dbReference type="AlphaFoldDB" id="A0A1H7LCZ8"/>
<accession>A0A1H7LCZ8</accession>
<evidence type="ECO:0000313" key="2">
    <source>
        <dbReference type="EMBL" id="SEK96726.1"/>
    </source>
</evidence>
<protein>
    <recommendedName>
        <fullName evidence="4">DUF2784 domain-containing protein</fullName>
    </recommendedName>
</protein>
<dbReference type="InterPro" id="IPR021218">
    <property type="entry name" value="DUF2784"/>
</dbReference>
<dbReference type="RefSeq" id="WP_245727864.1">
    <property type="nucleotide sequence ID" value="NZ_FOBH01000004.1"/>
</dbReference>
<dbReference type="STRING" id="1233.SAMN05216387_10422"/>
<organism evidence="2 3">
    <name type="scientific">Nitrosovibrio tenuis</name>
    <dbReference type="NCBI Taxonomy" id="1233"/>
    <lineage>
        <taxon>Bacteria</taxon>
        <taxon>Pseudomonadati</taxon>
        <taxon>Pseudomonadota</taxon>
        <taxon>Betaproteobacteria</taxon>
        <taxon>Nitrosomonadales</taxon>
        <taxon>Nitrosomonadaceae</taxon>
        <taxon>Nitrosovibrio</taxon>
    </lineage>
</organism>
<feature type="transmembrane region" description="Helical" evidence="1">
    <location>
        <begin position="43"/>
        <end position="66"/>
    </location>
</feature>
<keyword evidence="1" id="KW-0472">Membrane</keyword>
<keyword evidence="1" id="KW-1133">Transmembrane helix</keyword>
<dbReference type="Pfam" id="PF10861">
    <property type="entry name" value="DUF2784"/>
    <property type="match status" value="1"/>
</dbReference>
<name>A0A1H7LCZ8_9PROT</name>
<gene>
    <name evidence="2" type="ORF">SAMN05216387_10422</name>
</gene>
<keyword evidence="3" id="KW-1185">Reference proteome</keyword>
<reference evidence="2 3" key="1">
    <citation type="submission" date="2016-10" db="EMBL/GenBank/DDBJ databases">
        <authorList>
            <person name="de Groot N.N."/>
        </authorList>
    </citation>
    <scope>NUCLEOTIDE SEQUENCE [LARGE SCALE GENOMIC DNA]</scope>
    <source>
        <strain evidence="2 3">Nv1</strain>
    </source>
</reference>
<sequence length="125" mass="14233">MPLADFILVVHFLFALFVVGGLPVIWIGTWMGFGFVRNPRFRLAHLVAILFVAGESLIGMVCPLTTLEDALRGAETSNSFVQRWLHRILYYDFPEWALTAAYVLFALLVALTYVLLPPLHRKSRR</sequence>
<evidence type="ECO:0000313" key="3">
    <source>
        <dbReference type="Proteomes" id="UP000198620"/>
    </source>
</evidence>
<keyword evidence="1" id="KW-0812">Transmembrane</keyword>
<evidence type="ECO:0008006" key="4">
    <source>
        <dbReference type="Google" id="ProtNLM"/>
    </source>
</evidence>
<dbReference type="Proteomes" id="UP000198620">
    <property type="component" value="Unassembled WGS sequence"/>
</dbReference>
<feature type="transmembrane region" description="Helical" evidence="1">
    <location>
        <begin position="96"/>
        <end position="116"/>
    </location>
</feature>